<keyword evidence="4" id="KW-1185">Reference proteome</keyword>
<evidence type="ECO:0000313" key="3">
    <source>
        <dbReference type="EMBL" id="MBV6342640.1"/>
    </source>
</evidence>
<sequence length="501" mass="54060">MRRGHFIFLFLFSIVFLCSLQANGAVVVSDYEAQFRVVPNESGQLEDVAVTLKITYDATNQTLSNGFKFVGTDKVSHVSVRDKHGDIHFSVDKLRETKISFTFPPVRGQKVITLSLLLEGALKDGVFSSQFDARWLGNWSIPVNRARYSFVLPDKYNYSSVSANLPYTTETDAAGKEIIVMEQAPLKTRSLTLTLSPAISGHKLSFFIAWLAISLFAVIVSVVKRLRLSQPPIMDAQQPTPTEVAYLKKGFKHAVCVAVFDLIQRGALQQAAEREHISQKANDKELKTITTSYEYGVVSFFSRPATLRDFVTNSGAIKAFKKGIIDALIRKGCLLGSYDKQSFFSTVLFTCILAVIALIAMGSNLGIGTGVIVLSLTVPMICTIWAIVFLMSTVKSPRAKKVLSDFEQAVDRERMILTRDQQYNPLLGYTVAIAGLSILEGTIYDPLLPSISYARAMHAGTSTACSSCSGGSSSSSCSSCSSGGGDGGGSGGCGGCGGGGD</sequence>
<comment type="caution">
    <text evidence="3">The sequence shown here is derived from an EMBL/GenBank/DDBJ whole genome shotgun (WGS) entry which is preliminary data.</text>
</comment>
<dbReference type="NCBIfam" id="TIGR04222">
    <property type="entry name" value="near_uncomplex"/>
    <property type="match status" value="1"/>
</dbReference>
<evidence type="ECO:0000256" key="1">
    <source>
        <dbReference type="SAM" id="Phobius"/>
    </source>
</evidence>
<gene>
    <name evidence="3" type="ORF">HWQ67_13710</name>
</gene>
<feature type="transmembrane region" description="Helical" evidence="1">
    <location>
        <begin position="204"/>
        <end position="223"/>
    </location>
</feature>
<evidence type="ECO:0000313" key="4">
    <source>
        <dbReference type="Proteomes" id="UP001196980"/>
    </source>
</evidence>
<dbReference type="Proteomes" id="UP001196980">
    <property type="component" value="Unassembled WGS sequence"/>
</dbReference>
<organism evidence="3 4">
    <name type="scientific">Candidatus Magnetobacterium casense</name>
    <dbReference type="NCBI Taxonomy" id="1455061"/>
    <lineage>
        <taxon>Bacteria</taxon>
        <taxon>Pseudomonadati</taxon>
        <taxon>Nitrospirota</taxon>
        <taxon>Thermodesulfovibrionia</taxon>
        <taxon>Thermodesulfovibrionales</taxon>
        <taxon>Candidatus Magnetobacteriaceae</taxon>
        <taxon>Candidatus Magnetobacterium</taxon>
    </lineage>
</organism>
<keyword evidence="1" id="KW-1133">Transmembrane helix</keyword>
<keyword evidence="1" id="KW-0472">Membrane</keyword>
<feature type="chain" id="PRO_5047409144" evidence="2">
    <location>
        <begin position="25"/>
        <end position="501"/>
    </location>
</feature>
<proteinExistence type="predicted"/>
<reference evidence="3 4" key="1">
    <citation type="journal article" date="2020" name="J Geophys Res Biogeosci">
        <title>Magnetotaxis as an Adaptation to Enable Bacterial Shuttling of Microbial Sulfur and Sulfur Cycling Across Aquatic Oxic#Anoxic Interfaces.</title>
        <authorList>
            <person name="Li J."/>
            <person name="Liu P."/>
            <person name="Wang J."/>
            <person name="Roberts A.P."/>
            <person name="Pan Y."/>
        </authorList>
    </citation>
    <scope>NUCLEOTIDE SEQUENCE [LARGE SCALE GENOMIC DNA]</scope>
    <source>
        <strain evidence="3 4">MYR-1_YQ</strain>
    </source>
</reference>
<feature type="transmembrane region" description="Helical" evidence="1">
    <location>
        <begin position="367"/>
        <end position="391"/>
    </location>
</feature>
<dbReference type="InterPro" id="IPR026467">
    <property type="entry name" value="Ser/Gly_Cys_C_dom"/>
</dbReference>
<dbReference type="EMBL" id="JABXWD010000302">
    <property type="protein sequence ID" value="MBV6342640.1"/>
    <property type="molecule type" value="Genomic_DNA"/>
</dbReference>
<name>A0ABS6S206_9BACT</name>
<feature type="transmembrane region" description="Helical" evidence="1">
    <location>
        <begin position="343"/>
        <end position="361"/>
    </location>
</feature>
<keyword evidence="2" id="KW-0732">Signal</keyword>
<dbReference type="RefSeq" id="WP_218253255.1">
    <property type="nucleotide sequence ID" value="NZ_JABXWD010000302.1"/>
</dbReference>
<protein>
    <submittedName>
        <fullName evidence="3">TIGR04222 domain-containing membrane protein</fullName>
    </submittedName>
</protein>
<keyword evidence="1" id="KW-0812">Transmembrane</keyword>
<accession>A0ABS6S206</accession>
<evidence type="ECO:0000256" key="2">
    <source>
        <dbReference type="SAM" id="SignalP"/>
    </source>
</evidence>
<feature type="signal peptide" evidence="2">
    <location>
        <begin position="1"/>
        <end position="24"/>
    </location>
</feature>